<dbReference type="PANTHER" id="PTHR36920:SF1">
    <property type="entry name" value="OUTER MEMBRANE PROTEIN W"/>
    <property type="match status" value="1"/>
</dbReference>
<dbReference type="SUPFAM" id="SSF56925">
    <property type="entry name" value="OMPA-like"/>
    <property type="match status" value="1"/>
</dbReference>
<accession>A0A327LZV6</accession>
<dbReference type="GO" id="GO:0055085">
    <property type="term" value="P:transmembrane transport"/>
    <property type="evidence" value="ECO:0007669"/>
    <property type="project" value="TreeGrafter"/>
</dbReference>
<dbReference type="OrthoDB" id="9807574at2"/>
<evidence type="ECO:0000313" key="3">
    <source>
        <dbReference type="EMBL" id="RAI55412.1"/>
    </source>
</evidence>
<proteinExistence type="inferred from homology"/>
<dbReference type="GO" id="GO:0019867">
    <property type="term" value="C:outer membrane"/>
    <property type="evidence" value="ECO:0007669"/>
    <property type="project" value="InterPro"/>
</dbReference>
<dbReference type="Pfam" id="PF03922">
    <property type="entry name" value="OmpW"/>
    <property type="match status" value="1"/>
</dbReference>
<dbReference type="PANTHER" id="PTHR36920">
    <property type="match status" value="1"/>
</dbReference>
<gene>
    <name evidence="3" type="ORF">DOO78_23915</name>
</gene>
<comment type="caution">
    <text evidence="3">The sequence shown here is derived from an EMBL/GenBank/DDBJ whole genome shotgun (WGS) entry which is preliminary data.</text>
</comment>
<dbReference type="InterPro" id="IPR005618">
    <property type="entry name" value="OMPW"/>
</dbReference>
<feature type="signal peptide" evidence="2">
    <location>
        <begin position="1"/>
        <end position="18"/>
    </location>
</feature>
<comment type="similarity">
    <text evidence="1">Belongs to the OmpW/AlkL family.</text>
</comment>
<dbReference type="AlphaFoldDB" id="A0A327LZV6"/>
<feature type="chain" id="PRO_5016337139" evidence="2">
    <location>
        <begin position="19"/>
        <end position="216"/>
    </location>
</feature>
<evidence type="ECO:0000256" key="2">
    <source>
        <dbReference type="SAM" id="SignalP"/>
    </source>
</evidence>
<dbReference type="InterPro" id="IPR011250">
    <property type="entry name" value="OMP/PagP_B-barrel"/>
</dbReference>
<dbReference type="EMBL" id="QLIX01000031">
    <property type="protein sequence ID" value="RAI55412.1"/>
    <property type="molecule type" value="Genomic_DNA"/>
</dbReference>
<evidence type="ECO:0000313" key="4">
    <source>
        <dbReference type="Proteomes" id="UP000249065"/>
    </source>
</evidence>
<organism evidence="3 4">
    <name type="scientific">Roseicella frigidaeris</name>
    <dbReference type="NCBI Taxonomy" id="2230885"/>
    <lineage>
        <taxon>Bacteria</taxon>
        <taxon>Pseudomonadati</taxon>
        <taxon>Pseudomonadota</taxon>
        <taxon>Alphaproteobacteria</taxon>
        <taxon>Acetobacterales</taxon>
        <taxon>Roseomonadaceae</taxon>
        <taxon>Roseicella</taxon>
    </lineage>
</organism>
<dbReference type="RefSeq" id="WP_111472410.1">
    <property type="nucleotide sequence ID" value="NZ_QLIX01000031.1"/>
</dbReference>
<dbReference type="Gene3D" id="2.40.160.20">
    <property type="match status" value="1"/>
</dbReference>
<dbReference type="Proteomes" id="UP000249065">
    <property type="component" value="Unassembled WGS sequence"/>
</dbReference>
<name>A0A327LZV6_9PROT</name>
<sequence>MRKSFAVLAGTLALSVAAATGAVAQTAPRGKQAGDVVIGLGAIGVLPSNGGSTSIGGKPEASNAATAQLDVTYFLSPMLSLNLIAATTQHDVSAKGTALGDVKLGHVWVLPPTLTAQIHPFPTARLSPYVGAGLNWTFFYGYGGDKTAPVSRVRIDNSPAFAMNVGLDYELAPNWLLNVDAKKIMLRTDVSVNSGTVTARANLEPWVVGASVRYRF</sequence>
<keyword evidence="4" id="KW-1185">Reference proteome</keyword>
<evidence type="ECO:0000256" key="1">
    <source>
        <dbReference type="ARBA" id="ARBA00009330"/>
    </source>
</evidence>
<keyword evidence="2" id="KW-0732">Signal</keyword>
<protein>
    <submittedName>
        <fullName evidence="3">OmpW family protein</fullName>
    </submittedName>
</protein>
<reference evidence="4" key="1">
    <citation type="submission" date="2018-06" db="EMBL/GenBank/DDBJ databases">
        <authorList>
            <person name="Khan S.A."/>
        </authorList>
    </citation>
    <scope>NUCLEOTIDE SEQUENCE [LARGE SCALE GENOMIC DNA]</scope>
    <source>
        <strain evidence="4">DB-1506</strain>
    </source>
</reference>